<gene>
    <name evidence="2" type="ORF">IBLFYP30_01650</name>
</gene>
<proteinExistence type="predicted"/>
<sequence length="41" mass="4678">MKREFLEPEVEVVEFEVSETEGIATSGDVENPVEPNPGWWD</sequence>
<dbReference type="AlphaFoldDB" id="A0A6N3BWY9"/>
<evidence type="ECO:0000256" key="1">
    <source>
        <dbReference type="SAM" id="MobiDB-lite"/>
    </source>
</evidence>
<name>A0A6N3BWY9_9FIRM</name>
<accession>A0A6N3BWY9</accession>
<feature type="region of interest" description="Disordered" evidence="1">
    <location>
        <begin position="19"/>
        <end position="41"/>
    </location>
</feature>
<organism evidence="2">
    <name type="scientific">Intestinibacter bartlettii</name>
    <dbReference type="NCBI Taxonomy" id="261299"/>
    <lineage>
        <taxon>Bacteria</taxon>
        <taxon>Bacillati</taxon>
        <taxon>Bacillota</taxon>
        <taxon>Clostridia</taxon>
        <taxon>Peptostreptococcales</taxon>
        <taxon>Peptostreptococcaceae</taxon>
        <taxon>Intestinibacter</taxon>
    </lineage>
</organism>
<dbReference type="EMBL" id="CACRUE010000026">
    <property type="protein sequence ID" value="VYU06601.1"/>
    <property type="molecule type" value="Genomic_DNA"/>
</dbReference>
<evidence type="ECO:0000313" key="2">
    <source>
        <dbReference type="EMBL" id="VYU06601.1"/>
    </source>
</evidence>
<protein>
    <submittedName>
        <fullName evidence="2">Uncharacterized protein</fullName>
    </submittedName>
</protein>
<dbReference type="RefSeq" id="WP_024038485.1">
    <property type="nucleotide sequence ID" value="NZ_CACRUE010000026.1"/>
</dbReference>
<reference evidence="2" key="1">
    <citation type="submission" date="2019-11" db="EMBL/GenBank/DDBJ databases">
        <authorList>
            <person name="Feng L."/>
        </authorList>
    </citation>
    <scope>NUCLEOTIDE SEQUENCE</scope>
    <source>
        <strain evidence="2">IbartlettiiLFYP30</strain>
    </source>
</reference>